<dbReference type="EMBL" id="AM398681">
    <property type="protein sequence ID" value="CAL43211.1"/>
    <property type="molecule type" value="Genomic_DNA"/>
</dbReference>
<dbReference type="HOGENOM" id="CLU_3290009_0_0_10"/>
<dbReference type="STRING" id="402612.FP1124"/>
<evidence type="ECO:0000313" key="2">
    <source>
        <dbReference type="EMBL" id="CAL43211.1"/>
    </source>
</evidence>
<organism evidence="2 3">
    <name type="scientific">Flavobacterium psychrophilum (strain ATCC 49511 / DSM 21280 / CIP 103535 / JIP02/86)</name>
    <dbReference type="NCBI Taxonomy" id="402612"/>
    <lineage>
        <taxon>Bacteria</taxon>
        <taxon>Pseudomonadati</taxon>
        <taxon>Bacteroidota</taxon>
        <taxon>Flavobacteriia</taxon>
        <taxon>Flavobacteriales</taxon>
        <taxon>Flavobacteriaceae</taxon>
        <taxon>Flavobacterium</taxon>
    </lineage>
</organism>
<protein>
    <submittedName>
        <fullName evidence="2">Uncharacterized protein</fullName>
    </submittedName>
</protein>
<dbReference type="EnsemblBacteria" id="CAL43211">
    <property type="protein sequence ID" value="CAL43211"/>
    <property type="gene ID" value="FP1124"/>
</dbReference>
<proteinExistence type="predicted"/>
<keyword evidence="1" id="KW-1133">Transmembrane helix</keyword>
<dbReference type="Proteomes" id="UP000006394">
    <property type="component" value="Chromosome"/>
</dbReference>
<reference evidence="2 3" key="1">
    <citation type="journal article" date="2007" name="Nat. Biotechnol.">
        <title>Complete genome sequence of the fish pathogen Flavobacterium psychrophilum.</title>
        <authorList>
            <person name="Duchaud E."/>
            <person name="Boussaha M."/>
            <person name="Loux V."/>
            <person name="Bernardet J.F."/>
            <person name="Michel C."/>
            <person name="Kerouault B."/>
            <person name="Mondot S."/>
            <person name="Nicolas P."/>
            <person name="Bossy R."/>
            <person name="Caron C."/>
            <person name="Bessieres P."/>
            <person name="Gibrat J.F."/>
            <person name="Claverol S."/>
            <person name="Dumetz F."/>
            <person name="Le Henaff M."/>
            <person name="Benmansour A."/>
        </authorList>
    </citation>
    <scope>NUCLEOTIDE SEQUENCE [LARGE SCALE GENOMIC DNA]</scope>
    <source>
        <strain evidence="3">ATCC 49511 / DSM 21280 / CIP 103535 / JIP02/86</strain>
    </source>
</reference>
<evidence type="ECO:0000313" key="3">
    <source>
        <dbReference type="Proteomes" id="UP000006394"/>
    </source>
</evidence>
<sequence>MQVTRPIAKGEATKNVIIVITSLFDILGVCFEYFLSVKSL</sequence>
<dbReference type="AlphaFoldDB" id="A6GYN8"/>
<keyword evidence="3" id="KW-1185">Reference proteome</keyword>
<dbReference type="KEGG" id="fps:FP1124"/>
<accession>A6GYN8</accession>
<feature type="transmembrane region" description="Helical" evidence="1">
    <location>
        <begin position="16"/>
        <end position="35"/>
    </location>
</feature>
<keyword evidence="1" id="KW-0472">Membrane</keyword>
<keyword evidence="1" id="KW-0812">Transmembrane</keyword>
<gene>
    <name evidence="2" type="ordered locus">FP1124</name>
</gene>
<name>A6GYN8_FLAPJ</name>
<evidence type="ECO:0000256" key="1">
    <source>
        <dbReference type="SAM" id="Phobius"/>
    </source>
</evidence>